<dbReference type="AlphaFoldDB" id="A0A2N8TC91"/>
<gene>
    <name evidence="2" type="ORF">C1J00_40740</name>
</gene>
<feature type="chain" id="PRO_5039098099" description="Lipoprotein" evidence="1">
    <location>
        <begin position="21"/>
        <end position="243"/>
    </location>
</feature>
<sequence>MKRAALAVVSVLALTSALTACSGGEDTPSGGRVTTTPKAKQITPEQRLAKAIVTKDDLPGYNVDELDAEYAFATSSDQVTVDKPGCAPLALAMNQLPLGEPQADLTRSAGAGYGKESTYITLASYEPAAEGRSLLAGLAKAVSECGGGFTAKAGKNSTVYDSVTAEKGTAPGAVAFRATTPFRGITHTVRTQVVRHGEVLAVYFSVNGFAFADSRRPSDAKIPAEVVKAQNSELARDSESPER</sequence>
<feature type="signal peptide" evidence="1">
    <location>
        <begin position="1"/>
        <end position="20"/>
    </location>
</feature>
<comment type="caution">
    <text evidence="2">The sequence shown here is derived from an EMBL/GenBank/DDBJ whole genome shotgun (WGS) entry which is preliminary data.</text>
</comment>
<evidence type="ECO:0000313" key="3">
    <source>
        <dbReference type="Proteomes" id="UP000235943"/>
    </source>
</evidence>
<evidence type="ECO:0000313" key="2">
    <source>
        <dbReference type="EMBL" id="PNG16657.1"/>
    </source>
</evidence>
<protein>
    <recommendedName>
        <fullName evidence="4">Lipoprotein</fullName>
    </recommendedName>
</protein>
<reference evidence="2 3" key="1">
    <citation type="submission" date="2018-01" db="EMBL/GenBank/DDBJ databases">
        <title>Draft genome sequence of Streptomyces sp. 13K301.</title>
        <authorList>
            <person name="Sahin N."/>
            <person name="Saygin H."/>
            <person name="Ay H."/>
        </authorList>
    </citation>
    <scope>NUCLEOTIDE SEQUENCE [LARGE SCALE GENOMIC DNA]</scope>
    <source>
        <strain evidence="2 3">13K301</strain>
    </source>
</reference>
<keyword evidence="3" id="KW-1185">Reference proteome</keyword>
<evidence type="ECO:0008006" key="4">
    <source>
        <dbReference type="Google" id="ProtNLM"/>
    </source>
</evidence>
<keyword evidence="1" id="KW-0732">Signal</keyword>
<accession>A0A2N8TC91</accession>
<dbReference type="OrthoDB" id="4319100at2"/>
<name>A0A2N8TC91_9ACTN</name>
<dbReference type="EMBL" id="POUC01000634">
    <property type="protein sequence ID" value="PNG16657.1"/>
    <property type="molecule type" value="Genomic_DNA"/>
</dbReference>
<evidence type="ECO:0000256" key="1">
    <source>
        <dbReference type="SAM" id="SignalP"/>
    </source>
</evidence>
<dbReference type="Proteomes" id="UP000235943">
    <property type="component" value="Unassembled WGS sequence"/>
</dbReference>
<proteinExistence type="predicted"/>
<dbReference type="RefSeq" id="WP_102913880.1">
    <property type="nucleotide sequence ID" value="NZ_POUC01000634.1"/>
</dbReference>
<organism evidence="2 3">
    <name type="scientific">Streptomyces cahuitamycinicus</name>
    <dbReference type="NCBI Taxonomy" id="2070367"/>
    <lineage>
        <taxon>Bacteria</taxon>
        <taxon>Bacillati</taxon>
        <taxon>Actinomycetota</taxon>
        <taxon>Actinomycetes</taxon>
        <taxon>Kitasatosporales</taxon>
        <taxon>Streptomycetaceae</taxon>
        <taxon>Streptomyces</taxon>
    </lineage>
</organism>
<dbReference type="PROSITE" id="PS51257">
    <property type="entry name" value="PROKAR_LIPOPROTEIN"/>
    <property type="match status" value="1"/>
</dbReference>